<dbReference type="InParanoid" id="A0A2P6NKF7"/>
<keyword evidence="10 21" id="KW-0418">Kinase</keyword>
<evidence type="ECO:0000256" key="5">
    <source>
        <dbReference type="ARBA" id="ARBA00022614"/>
    </source>
</evidence>
<keyword evidence="5" id="KW-0433">Leucine-rich repeat</keyword>
<keyword evidence="13 19" id="KW-0472">Membrane</keyword>
<feature type="compositionally biased region" description="Polar residues" evidence="18">
    <location>
        <begin position="24"/>
        <end position="37"/>
    </location>
</feature>
<evidence type="ECO:0000256" key="2">
    <source>
        <dbReference type="ARBA" id="ARBA00005641"/>
    </source>
</evidence>
<keyword evidence="19" id="KW-0812">Transmembrane</keyword>
<evidence type="ECO:0000256" key="16">
    <source>
        <dbReference type="ARBA" id="ARBA00048679"/>
    </source>
</evidence>
<evidence type="ECO:0000256" key="6">
    <source>
        <dbReference type="ARBA" id="ARBA00022679"/>
    </source>
</evidence>
<evidence type="ECO:0000256" key="14">
    <source>
        <dbReference type="ARBA" id="ARBA00023295"/>
    </source>
</evidence>
<dbReference type="SUPFAM" id="SSF51445">
    <property type="entry name" value="(Trans)glycosidases"/>
    <property type="match status" value="2"/>
</dbReference>
<keyword evidence="7" id="KW-0732">Signal</keyword>
<dbReference type="PANTHER" id="PTHR48005">
    <property type="entry name" value="LEUCINE RICH REPEAT KINASE 2"/>
    <property type="match status" value="1"/>
</dbReference>
<evidence type="ECO:0000256" key="11">
    <source>
        <dbReference type="ARBA" id="ARBA00022801"/>
    </source>
</evidence>
<dbReference type="GO" id="GO:0004674">
    <property type="term" value="F:protein serine/threonine kinase activity"/>
    <property type="evidence" value="ECO:0007669"/>
    <property type="project" value="UniProtKB-KW"/>
</dbReference>
<dbReference type="Gene3D" id="1.10.510.10">
    <property type="entry name" value="Transferase(Phosphotransferase) domain 1"/>
    <property type="match status" value="1"/>
</dbReference>
<evidence type="ECO:0000313" key="21">
    <source>
        <dbReference type="EMBL" id="PRP84455.1"/>
    </source>
</evidence>
<keyword evidence="8" id="KW-0677">Repeat</keyword>
<dbReference type="InterPro" id="IPR001245">
    <property type="entry name" value="Ser-Thr/Tyr_kinase_cat_dom"/>
</dbReference>
<dbReference type="SUPFAM" id="SSF52058">
    <property type="entry name" value="L domain-like"/>
    <property type="match status" value="3"/>
</dbReference>
<dbReference type="InterPro" id="IPR032675">
    <property type="entry name" value="LRR_dom_sf"/>
</dbReference>
<evidence type="ECO:0000256" key="13">
    <source>
        <dbReference type="ARBA" id="ARBA00023136"/>
    </source>
</evidence>
<dbReference type="InterPro" id="IPR001611">
    <property type="entry name" value="Leu-rich_rpt"/>
</dbReference>
<dbReference type="Pfam" id="PF00150">
    <property type="entry name" value="Cellulase"/>
    <property type="match status" value="2"/>
</dbReference>
<keyword evidence="19" id="KW-1133">Transmembrane helix</keyword>
<dbReference type="SMART" id="SM00369">
    <property type="entry name" value="LRR_TYP"/>
    <property type="match status" value="10"/>
</dbReference>
<evidence type="ECO:0000256" key="8">
    <source>
        <dbReference type="ARBA" id="ARBA00022737"/>
    </source>
</evidence>
<dbReference type="InterPro" id="IPR051420">
    <property type="entry name" value="Ser_Thr_Kinases_DiverseReg"/>
</dbReference>
<evidence type="ECO:0000256" key="15">
    <source>
        <dbReference type="ARBA" id="ARBA00047899"/>
    </source>
</evidence>
<dbReference type="InterPro" id="IPR017853">
    <property type="entry name" value="GH"/>
</dbReference>
<reference evidence="21 22" key="1">
    <citation type="journal article" date="2018" name="Genome Biol. Evol.">
        <title>Multiple Roots of Fruiting Body Formation in Amoebozoa.</title>
        <authorList>
            <person name="Hillmann F."/>
            <person name="Forbes G."/>
            <person name="Novohradska S."/>
            <person name="Ferling I."/>
            <person name="Riege K."/>
            <person name="Groth M."/>
            <person name="Westermann M."/>
            <person name="Marz M."/>
            <person name="Spaller T."/>
            <person name="Winckler T."/>
            <person name="Schaap P."/>
            <person name="Glockner G."/>
        </authorList>
    </citation>
    <scope>NUCLEOTIDE SEQUENCE [LARGE SCALE GENOMIC DNA]</scope>
    <source>
        <strain evidence="21 22">Jena</strain>
    </source>
</reference>
<keyword evidence="11" id="KW-0378">Hydrolase</keyword>
<dbReference type="GO" id="GO:0016020">
    <property type="term" value="C:membrane"/>
    <property type="evidence" value="ECO:0007669"/>
    <property type="project" value="UniProtKB-SubCell"/>
</dbReference>
<evidence type="ECO:0000259" key="20">
    <source>
        <dbReference type="PROSITE" id="PS50011"/>
    </source>
</evidence>
<evidence type="ECO:0000256" key="9">
    <source>
        <dbReference type="ARBA" id="ARBA00022741"/>
    </source>
</evidence>
<evidence type="ECO:0000256" key="3">
    <source>
        <dbReference type="ARBA" id="ARBA00012513"/>
    </source>
</evidence>
<dbReference type="Pfam" id="PF00560">
    <property type="entry name" value="LRR_1"/>
    <property type="match status" value="6"/>
</dbReference>
<feature type="region of interest" description="Disordered" evidence="18">
    <location>
        <begin position="1"/>
        <end position="37"/>
    </location>
</feature>
<dbReference type="InterPro" id="IPR001547">
    <property type="entry name" value="Glyco_hydro_5"/>
</dbReference>
<keyword evidence="22" id="KW-1185">Reference proteome</keyword>
<feature type="binding site" evidence="17">
    <location>
        <position position="1894"/>
    </location>
    <ligand>
        <name>ATP</name>
        <dbReference type="ChEBI" id="CHEBI:30616"/>
    </ligand>
</feature>
<protein>
    <recommendedName>
        <fullName evidence="3">non-specific serine/threonine protein kinase</fullName>
        <ecNumber evidence="3">2.7.11.1</ecNumber>
    </recommendedName>
</protein>
<dbReference type="PROSITE" id="PS50011">
    <property type="entry name" value="PROTEIN_KINASE_DOM"/>
    <property type="match status" value="1"/>
</dbReference>
<name>A0A2P6NKF7_9EUKA</name>
<dbReference type="Gene3D" id="3.80.10.10">
    <property type="entry name" value="Ribonuclease Inhibitor"/>
    <property type="match status" value="4"/>
</dbReference>
<dbReference type="GO" id="GO:0009653">
    <property type="term" value="P:anatomical structure morphogenesis"/>
    <property type="evidence" value="ECO:0007669"/>
    <property type="project" value="UniProtKB-ARBA"/>
</dbReference>
<dbReference type="FunFam" id="3.80.10.10:FF:000095">
    <property type="entry name" value="LRR receptor-like serine/threonine-protein kinase GSO1"/>
    <property type="match status" value="2"/>
</dbReference>
<evidence type="ECO:0000256" key="12">
    <source>
        <dbReference type="ARBA" id="ARBA00022840"/>
    </source>
</evidence>
<dbReference type="InterPro" id="IPR017441">
    <property type="entry name" value="Protein_kinase_ATP_BS"/>
</dbReference>
<dbReference type="SUPFAM" id="SSF56112">
    <property type="entry name" value="Protein kinase-like (PK-like)"/>
    <property type="match status" value="1"/>
</dbReference>
<dbReference type="Gene3D" id="3.20.20.80">
    <property type="entry name" value="Glycosidases"/>
    <property type="match status" value="2"/>
</dbReference>
<gene>
    <name evidence="21" type="ORF">PROFUN_08040</name>
</gene>
<feature type="domain" description="Protein kinase" evidence="20">
    <location>
        <begin position="1867"/>
        <end position="2121"/>
    </location>
</feature>
<comment type="caution">
    <text evidence="21">The sequence shown here is derived from an EMBL/GenBank/DDBJ whole genome shotgun (WGS) entry which is preliminary data.</text>
</comment>
<evidence type="ECO:0000256" key="7">
    <source>
        <dbReference type="ARBA" id="ARBA00022729"/>
    </source>
</evidence>
<keyword evidence="21" id="KW-0675">Receptor</keyword>
<evidence type="ECO:0000313" key="22">
    <source>
        <dbReference type="Proteomes" id="UP000241769"/>
    </source>
</evidence>
<evidence type="ECO:0000256" key="19">
    <source>
        <dbReference type="SAM" id="Phobius"/>
    </source>
</evidence>
<dbReference type="PROSITE" id="PS00107">
    <property type="entry name" value="PROTEIN_KINASE_ATP"/>
    <property type="match status" value="1"/>
</dbReference>
<dbReference type="InterPro" id="IPR055414">
    <property type="entry name" value="LRR_R13L4/SHOC2-like"/>
</dbReference>
<dbReference type="EMBL" id="MDYQ01000062">
    <property type="protein sequence ID" value="PRP84455.1"/>
    <property type="molecule type" value="Genomic_DNA"/>
</dbReference>
<dbReference type="InterPro" id="IPR011009">
    <property type="entry name" value="Kinase-like_dom_sf"/>
</dbReference>
<dbReference type="InterPro" id="IPR000719">
    <property type="entry name" value="Prot_kinase_dom"/>
</dbReference>
<comment type="catalytic activity">
    <reaction evidence="16">
        <text>L-seryl-[protein] + ATP = O-phospho-L-seryl-[protein] + ADP + H(+)</text>
        <dbReference type="Rhea" id="RHEA:17989"/>
        <dbReference type="Rhea" id="RHEA-COMP:9863"/>
        <dbReference type="Rhea" id="RHEA-COMP:11604"/>
        <dbReference type="ChEBI" id="CHEBI:15378"/>
        <dbReference type="ChEBI" id="CHEBI:29999"/>
        <dbReference type="ChEBI" id="CHEBI:30616"/>
        <dbReference type="ChEBI" id="CHEBI:83421"/>
        <dbReference type="ChEBI" id="CHEBI:456216"/>
        <dbReference type="EC" id="2.7.11.1"/>
    </reaction>
</comment>
<dbReference type="Pfam" id="PF07714">
    <property type="entry name" value="PK_Tyr_Ser-Thr"/>
    <property type="match status" value="1"/>
</dbReference>
<dbReference type="PROSITE" id="PS51450">
    <property type="entry name" value="LRR"/>
    <property type="match status" value="2"/>
</dbReference>
<comment type="catalytic activity">
    <reaction evidence="15">
        <text>L-threonyl-[protein] + ATP = O-phospho-L-threonyl-[protein] + ADP + H(+)</text>
        <dbReference type="Rhea" id="RHEA:46608"/>
        <dbReference type="Rhea" id="RHEA-COMP:11060"/>
        <dbReference type="Rhea" id="RHEA-COMP:11605"/>
        <dbReference type="ChEBI" id="CHEBI:15378"/>
        <dbReference type="ChEBI" id="CHEBI:30013"/>
        <dbReference type="ChEBI" id="CHEBI:30616"/>
        <dbReference type="ChEBI" id="CHEBI:61977"/>
        <dbReference type="ChEBI" id="CHEBI:456216"/>
        <dbReference type="EC" id="2.7.11.1"/>
    </reaction>
</comment>
<dbReference type="GO" id="GO:0004553">
    <property type="term" value="F:hydrolase activity, hydrolyzing O-glycosyl compounds"/>
    <property type="evidence" value="ECO:0007669"/>
    <property type="project" value="InterPro"/>
</dbReference>
<keyword evidence="6" id="KW-0808">Transferase</keyword>
<comment type="similarity">
    <text evidence="2">Belongs to the glycosyl hydrolase 5 (cellulase A) family.</text>
</comment>
<dbReference type="Pfam" id="PF23598">
    <property type="entry name" value="LRR_14"/>
    <property type="match status" value="1"/>
</dbReference>
<keyword evidence="14" id="KW-0326">Glycosidase</keyword>
<sequence>MDSQDSGPIGDSNPPDVLGMGQTPMGSSPSFCGDSTTTDVGRKLERMKQSLQLFLYFSTVAWALLDDTCLRQRLDAVKSLSVPMRGVNLGSWFIVESYMYPNLWIDNNCNPDTHPGQYLLEQCLYAQSPALMNQVLEHHWSTWMNETDFKEMAAQGINTVRVPLGWWQIYDTVGGASQAGLQVSPTNFAMGALKYIDLVFNWAEKYGIAVLLDMHAGVNSQNGQPHSSPISLNSCGFDTDPNNAYQTVESIRAYTERYHNRTSFLGFALLNEPGCSDHMFNVYFLYTYYDLAYAAVRKYSSQGLVVISPLTTPFQTGTESDWIILMSDTTKYTNVYLDLHAYQCFGGAGDTDDDRIENMYTAKNQLLEQYAKVNAKPLMIGEWSLCGVSGGKEWLLAKAQLEVFAKVKGGWTYWSWRATGTVWSMRESYRQGWFQSNATGLPSCIVGDDSDVVTSIRTAPWSSVTPVSAPVPTTSPTIEYLPQKSCIGDRLQSVKNYSVPVRAASLYGWFLVDSDFSSSMWLQNDCSPQTYPGTWLLQQCLGSRANTIMRQHWATYVDEEDFAKMSMLGLNSVRVPVGWWQIFDIAGGGQNGCPGVSPSAFVTGSLHYLDQAFQWAAKWDLGIILDMHSVPGGQNAGQGASGPNNSGAYYFSPYMSNIDCMLSAMDQFMTRYGKHHNFIGISVIDNPAANGADINNLMFYYQAAYNVVRRYNDQVFVVVDLPDNANPTDAAWVNFMSQPPYHTVWYNYQIYLCGKFSSNTDDDKINGLVPQIANNIYWYNVANPNRPLLVDGFNGCGVSLDRSGDLLSALFQVFLSAKGGWSYDVWPANDRLQWSMEAMYSYGYVTPSQTGITPCDVILQPVIPIEGCPDCAALNDLYLQAGGVGWQGLDWTLPINDSNQFCSFSNIVCDDEYRVLFLYFVNNNMTGSLPESLGTLTNLQFLAIIGNPGLTGEIPSSISQLIQLYYLDLSFNDFIGEIPAGLGNLSLAENVYLNNNALTGSIPRSLCGLTSVRELSLNHNDLSGKVPDILYNLTQLTVVNMAFNFLTGSLPNLTNCQNLLQLYINNNMLDGAYRTLPRTICNATQMTEFTFHTNQMTGRLPSCMNNMIDLKILYGSNNRLRGLFPVLRLPYLTTIYLGENTFRGAFPNVAGCPNLQILSMAFNTFTGSIPNWIGNMTQLTDLTMSNNQFNGSIPACLKNLHNLQYFQFGSNQLSGQLPDVFGSLTGLYILDVSYNQLSGNLPPSIYNLPACSQLIFTNNKFNGTLQPITTGDTLLLLQVGHNQFSGDFPQLTTSKLAILYANDNQFTGSNWKWLGNLAGLQLLDLSNNQFSGSIPSLNSLNYISRLNLRNNSFTGSFPQYTSIQLNYVDISYNLFNGDLFYLFNNGKLLQNVYVNDNRFTGFFPPQLLTSSYLQVLDASNNDIYGPFPSSVASLFSLRTLRLGGNRMSGSLPSMDLLLYLQELSVCGNRLTSNLTQLMSLTQLTTLDLSNNPLTTEIPSDISNLINLRSLNLSNCNLQGDVPQELWSIRSLQSIDLHNNSLNGSLEDILSDPSLVDLSDNALWGPLTWLNKLGSIQQLNLSRNAFEGNLPDLSSAKFLKSLDLSNNILTGSIGTMRSLFQIQTVNMSYNAFTGKIPQFSNSLRSLDMSHNSFNDVSVLTLPPSIQLCNFMENSFECPITSPSRSRCNATCTTTDSNVTVQFRMRMEGSLSTWNQTAYLMALSAVLAVNTGRFTILKVQEGSVIVDGAISPALEGSNEGSSSRLLSVLADPTTLTALSNHGVKVLNFSNYIPQLQVTTNDVNQGSEVPKSVIIGVSVGGSLLVLILVSSLVALALRKRHITQIMHQTIDLEDIDLGAAKRSIVDYREISDMAEIGSGAFGVVFKGLWRELNVAVKQIRAEHVTREQVEAFLKEVAILQNLRSHPNVVLFIGMTIPPQPLTMITEFCEGGSLYDFLRKNTVGLEMKMEWITGIALGMLHLHKENLAVRNILLTKHLEPKVTDFGMSRVTESADERGAKTNTNVGPVKWMAPEALKERQYSTKSDVWSFGVVIWEIIEVSEPFPDMTPVEAAVAIISEKKRLEIPDTDPQLQMLMQICWSELPDDRPNFKMIVRSLAPGSSPVQSDVEEEMMRMKEGFESDNVRVEEVEQQPQENRVPIYSNPCVTESTDSVAIVHDVYAPITHSQALRNNNKR</sequence>
<keyword evidence="12 17" id="KW-0067">ATP-binding</keyword>
<dbReference type="EC" id="2.7.11.1" evidence="3"/>
<evidence type="ECO:0000256" key="10">
    <source>
        <dbReference type="ARBA" id="ARBA00022777"/>
    </source>
</evidence>
<comment type="subcellular location">
    <subcellularLocation>
        <location evidence="1">Membrane</location>
    </subcellularLocation>
</comment>
<dbReference type="Proteomes" id="UP000241769">
    <property type="component" value="Unassembled WGS sequence"/>
</dbReference>
<dbReference type="PRINTS" id="PR00109">
    <property type="entry name" value="TYRKINASE"/>
</dbReference>
<feature type="transmembrane region" description="Helical" evidence="19">
    <location>
        <begin position="1810"/>
        <end position="1834"/>
    </location>
</feature>
<evidence type="ECO:0000256" key="18">
    <source>
        <dbReference type="SAM" id="MobiDB-lite"/>
    </source>
</evidence>
<dbReference type="PANTHER" id="PTHR48005:SF13">
    <property type="entry name" value="SERINE_THREONINE-PROTEIN KINASE DDB_G0278509-RELATED"/>
    <property type="match status" value="1"/>
</dbReference>
<dbReference type="GO" id="GO:0000272">
    <property type="term" value="P:polysaccharide catabolic process"/>
    <property type="evidence" value="ECO:0007669"/>
    <property type="project" value="InterPro"/>
</dbReference>
<dbReference type="GO" id="GO:0005524">
    <property type="term" value="F:ATP binding"/>
    <property type="evidence" value="ECO:0007669"/>
    <property type="project" value="UniProtKB-UniRule"/>
</dbReference>
<evidence type="ECO:0000256" key="17">
    <source>
        <dbReference type="PROSITE-ProRule" id="PRU10141"/>
    </source>
</evidence>
<accession>A0A2P6NKF7</accession>
<keyword evidence="9 17" id="KW-0547">Nucleotide-binding</keyword>
<dbReference type="CDD" id="cd13999">
    <property type="entry name" value="STKc_MAP3K-like"/>
    <property type="match status" value="1"/>
</dbReference>
<evidence type="ECO:0000256" key="4">
    <source>
        <dbReference type="ARBA" id="ARBA00022527"/>
    </source>
</evidence>
<dbReference type="InterPro" id="IPR003591">
    <property type="entry name" value="Leu-rich_rpt_typical-subtyp"/>
</dbReference>
<dbReference type="OrthoDB" id="408209at2759"/>
<proteinExistence type="inferred from homology"/>
<dbReference type="FunFam" id="3.80.10.10:FF:000400">
    <property type="entry name" value="Nuclear pore complex protein NUP107"/>
    <property type="match status" value="1"/>
</dbReference>
<evidence type="ECO:0000256" key="1">
    <source>
        <dbReference type="ARBA" id="ARBA00004370"/>
    </source>
</evidence>
<organism evidence="21 22">
    <name type="scientific">Planoprotostelium fungivorum</name>
    <dbReference type="NCBI Taxonomy" id="1890364"/>
    <lineage>
        <taxon>Eukaryota</taxon>
        <taxon>Amoebozoa</taxon>
        <taxon>Evosea</taxon>
        <taxon>Variosea</taxon>
        <taxon>Cavosteliida</taxon>
        <taxon>Cavosteliaceae</taxon>
        <taxon>Planoprotostelium</taxon>
    </lineage>
</organism>
<keyword evidence="4" id="KW-0723">Serine/threonine-protein kinase</keyword>